<reference evidence="2" key="1">
    <citation type="submission" date="2020-08" db="EMBL/GenBank/DDBJ databases">
        <title>Sequencing the genomes of 1000 actinobacteria strains.</title>
        <authorList>
            <person name="Klenk H.-P."/>
        </authorList>
    </citation>
    <scope>NUCLEOTIDE SEQUENCE [LARGE SCALE GENOMIC DNA]</scope>
    <source>
        <strain evidence="2">DSM 27064</strain>
    </source>
</reference>
<evidence type="ECO:0000256" key="1">
    <source>
        <dbReference type="SAM" id="MobiDB-lite"/>
    </source>
</evidence>
<accession>A0A840DIW7</accession>
<comment type="caution">
    <text evidence="2">The sequence shown here is derived from an EMBL/GenBank/DDBJ whole genome shotgun (WGS) entry which is preliminary data.</text>
</comment>
<gene>
    <name evidence="2" type="ORF">F5897_000726</name>
</gene>
<name>A0A840DIW7_9MICO</name>
<evidence type="ECO:0000313" key="3">
    <source>
        <dbReference type="Proteomes" id="UP000571183"/>
    </source>
</evidence>
<dbReference type="AlphaFoldDB" id="A0A840DIW7"/>
<feature type="region of interest" description="Disordered" evidence="1">
    <location>
        <begin position="23"/>
        <end position="44"/>
    </location>
</feature>
<dbReference type="RefSeq" id="WP_281375778.1">
    <property type="nucleotide sequence ID" value="NZ_JACIFD010000006.1"/>
</dbReference>
<dbReference type="EMBL" id="JACIFD010000006">
    <property type="protein sequence ID" value="MBB4071422.1"/>
    <property type="molecule type" value="Genomic_DNA"/>
</dbReference>
<protein>
    <submittedName>
        <fullName evidence="2">Uncharacterized protein</fullName>
    </submittedName>
</protein>
<proteinExistence type="predicted"/>
<dbReference type="Proteomes" id="UP000571183">
    <property type="component" value="Unassembled WGS sequence"/>
</dbReference>
<keyword evidence="3" id="KW-1185">Reference proteome</keyword>
<organism evidence="2 3">
    <name type="scientific">Canibacter oris</name>
    <dbReference type="NCBI Taxonomy" id="1365628"/>
    <lineage>
        <taxon>Bacteria</taxon>
        <taxon>Bacillati</taxon>
        <taxon>Actinomycetota</taxon>
        <taxon>Actinomycetes</taxon>
        <taxon>Micrococcales</taxon>
        <taxon>Microbacteriaceae</taxon>
        <taxon>Canibacter</taxon>
    </lineage>
</organism>
<evidence type="ECO:0000313" key="2">
    <source>
        <dbReference type="EMBL" id="MBB4071422.1"/>
    </source>
</evidence>
<sequence length="44" mass="4714">MAAPLWSLVKQERLEILMAITGRNPRPGALTGPGLSNLPTLSNQ</sequence>